<evidence type="ECO:0000313" key="2">
    <source>
        <dbReference type="Proteomes" id="UP000474159"/>
    </source>
</evidence>
<accession>A0A6L3SNH9</accession>
<gene>
    <name evidence="1" type="ORF">F6X53_31180</name>
</gene>
<name>A0A6L3SNH9_9HYPH</name>
<evidence type="ECO:0000313" key="1">
    <source>
        <dbReference type="EMBL" id="KAB1068936.1"/>
    </source>
</evidence>
<keyword evidence="2" id="KW-1185">Reference proteome</keyword>
<proteinExistence type="predicted"/>
<comment type="caution">
    <text evidence="1">The sequence shown here is derived from an EMBL/GenBank/DDBJ whole genome shotgun (WGS) entry which is preliminary data.</text>
</comment>
<dbReference type="Proteomes" id="UP000474159">
    <property type="component" value="Unassembled WGS sequence"/>
</dbReference>
<dbReference type="EMBL" id="VZZK01000079">
    <property type="protein sequence ID" value="KAB1068936.1"/>
    <property type="molecule type" value="Genomic_DNA"/>
</dbReference>
<dbReference type="RefSeq" id="WP_151005686.1">
    <property type="nucleotide sequence ID" value="NZ_BPQY01000500.1"/>
</dbReference>
<organism evidence="1 2">
    <name type="scientific">Methylobacterium soli</name>
    <dbReference type="NCBI Taxonomy" id="553447"/>
    <lineage>
        <taxon>Bacteria</taxon>
        <taxon>Pseudomonadati</taxon>
        <taxon>Pseudomonadota</taxon>
        <taxon>Alphaproteobacteria</taxon>
        <taxon>Hyphomicrobiales</taxon>
        <taxon>Methylobacteriaceae</taxon>
        <taxon>Methylobacterium</taxon>
    </lineage>
</organism>
<dbReference type="OrthoDB" id="6626154at2"/>
<sequence>MVAITGLDELPSFAAVRDHVLNGLRYPLLQANKLESYGWVPTLYMPNERIFTSRQTGHSFTRFGCWRNGAAENPTLSLFYADVDNADTGRPTVSMQSVAAALDARGLTYFMYTSFSHTAEKPKFRVVIDTDRDLTRVEMLRIAVLLNRVAFGQQADLSIYDPGDFVFAPPHNTTVTEHLRGLPLTVDAALAEQHQLEQHYPCIWTKYVAQKQTPEARIEPTPEQVAAMKQRRADRTARPEMVIDNPTVFNQAWAGFYRERITNRSHFETMRSLLGMVWAKTAGALSYGEVDQILRQIDATAGGYFIRQHGEQKAADLIDWLMSLPVEEDEDAREWNPLLERDESGLTVQVKEGECGEGKTRDELTRMARAKGRYVYVVDKIATIEQRKQEFFEIAGRWTAMRFRIEEAHSEKQECRVPVQLAAIRKDLDKEPAGRPAIVFVTQAGAAMMDWSAWGDCEVIFDEVPDCFTTFRIDAKNHAEVLRRYVHVEAEDGGCYSLGSTGAGRELARTTDVDDYDKVHHGLCVLLSKPNTHVWVKQKAWDNPAEGGRLEFFAVTSPLNLCHFSSVRLLGDEAMKAVTVRAWTEKWGVTFEPITFERRKRLVPTADRVTIRYFSDHRDSSITRFHEGDLPLESVTAWIKQDAAGEPVLWTANEKLRGKAKLDQRDFISPKAHGRNDLQHYKRVAWLAAMKPSQFEVGSLREVCGMTAAELTEWREFNAMYQFVMRCVLRDFSSAEPAVVYVFSRKQAEYLKGRLGGTIEKVPGVVEDKPVRCIDEEGAMTDAERSLAKYWREKMLKAGVTDVRLLPKAAQKLDERKIRLVNATFEKLSAEAAPKRLAA</sequence>
<dbReference type="AlphaFoldDB" id="A0A6L3SNH9"/>
<reference evidence="1 2" key="1">
    <citation type="submission" date="2019-09" db="EMBL/GenBank/DDBJ databases">
        <title>YIM 48816 draft genome.</title>
        <authorList>
            <person name="Jiang L."/>
        </authorList>
    </citation>
    <scope>NUCLEOTIDE SEQUENCE [LARGE SCALE GENOMIC DNA]</scope>
    <source>
        <strain evidence="1 2">YIM 48816</strain>
    </source>
</reference>
<protein>
    <submittedName>
        <fullName evidence="1">Uncharacterized protein</fullName>
    </submittedName>
</protein>